<keyword evidence="4 7" id="KW-0067">ATP-binding</keyword>
<evidence type="ECO:0000313" key="10">
    <source>
        <dbReference type="Proteomes" id="UP000012092"/>
    </source>
</evidence>
<feature type="binding site" evidence="7">
    <location>
        <begin position="26"/>
        <end position="33"/>
    </location>
    <ligand>
        <name>ATP</name>
        <dbReference type="ChEBI" id="CHEBI:30616"/>
    </ligand>
</feature>
<dbReference type="GO" id="GO:0033202">
    <property type="term" value="C:DNA helicase complex"/>
    <property type="evidence" value="ECO:0007669"/>
    <property type="project" value="TreeGrafter"/>
</dbReference>
<dbReference type="GO" id="GO:0043138">
    <property type="term" value="F:3'-5' DNA helicase activity"/>
    <property type="evidence" value="ECO:0007669"/>
    <property type="project" value="TreeGrafter"/>
</dbReference>
<dbReference type="GO" id="GO:0005524">
    <property type="term" value="F:ATP binding"/>
    <property type="evidence" value="ECO:0007669"/>
    <property type="project" value="UniProtKB-UniRule"/>
</dbReference>
<dbReference type="AlphaFoldDB" id="M6RDZ6"/>
<dbReference type="EMBL" id="AHNZ02000745">
    <property type="protein sequence ID" value="EMO03931.1"/>
    <property type="molecule type" value="Genomic_DNA"/>
</dbReference>
<evidence type="ECO:0000256" key="5">
    <source>
        <dbReference type="ARBA" id="ARBA00023125"/>
    </source>
</evidence>
<gene>
    <name evidence="9" type="ORF">LEP1GSC116_1398</name>
</gene>
<evidence type="ECO:0000256" key="4">
    <source>
        <dbReference type="ARBA" id="ARBA00022840"/>
    </source>
</evidence>
<proteinExistence type="predicted"/>
<sequence>MKNKVQYSSAQQKVINENTRFVQVVAAAGSGKTSTMVGIIERILVENLFPKESVLVLTFSRKAAIEISNRIQKVTDKNSIRVQTFHAYCLYALSQWHPKFTLKKPKILSPEEKNQFYRGFLKKERNKIGGIPYDFFWAENIPFIQENFSELKKDLEFAYQKFKYNNGFLDFEDLVKMFLDGLKKRRGVDL</sequence>
<organism evidence="9 10">
    <name type="scientific">Leptospira interrogans serovar Icterohaemorrhagiae str. Verdun HP</name>
    <dbReference type="NCBI Taxonomy" id="1049910"/>
    <lineage>
        <taxon>Bacteria</taxon>
        <taxon>Pseudomonadati</taxon>
        <taxon>Spirochaetota</taxon>
        <taxon>Spirochaetia</taxon>
        <taxon>Leptospirales</taxon>
        <taxon>Leptospiraceae</taxon>
        <taxon>Leptospira</taxon>
    </lineage>
</organism>
<protein>
    <recommendedName>
        <fullName evidence="6">DNA 3'-5' helicase II</fullName>
    </recommendedName>
</protein>
<comment type="caution">
    <text evidence="9">The sequence shown here is derived from an EMBL/GenBank/DDBJ whole genome shotgun (WGS) entry which is preliminary data.</text>
</comment>
<dbReference type="GO" id="GO:0005829">
    <property type="term" value="C:cytosol"/>
    <property type="evidence" value="ECO:0007669"/>
    <property type="project" value="TreeGrafter"/>
</dbReference>
<evidence type="ECO:0000256" key="7">
    <source>
        <dbReference type="PROSITE-ProRule" id="PRU00560"/>
    </source>
</evidence>
<evidence type="ECO:0000259" key="8">
    <source>
        <dbReference type="PROSITE" id="PS51198"/>
    </source>
</evidence>
<dbReference type="Gene3D" id="3.40.50.300">
    <property type="entry name" value="P-loop containing nucleotide triphosphate hydrolases"/>
    <property type="match status" value="1"/>
</dbReference>
<dbReference type="GO" id="GO:0016787">
    <property type="term" value="F:hydrolase activity"/>
    <property type="evidence" value="ECO:0007669"/>
    <property type="project" value="UniProtKB-UniRule"/>
</dbReference>
<dbReference type="PROSITE" id="PS51198">
    <property type="entry name" value="UVRD_HELICASE_ATP_BIND"/>
    <property type="match status" value="1"/>
</dbReference>
<evidence type="ECO:0000256" key="6">
    <source>
        <dbReference type="ARBA" id="ARBA00034923"/>
    </source>
</evidence>
<keyword evidence="2 7" id="KW-0378">Hydrolase</keyword>
<accession>M6RDZ6</accession>
<keyword evidence="1 7" id="KW-0547">Nucleotide-binding</keyword>
<keyword evidence="3 7" id="KW-0347">Helicase</keyword>
<dbReference type="GO" id="GO:0003677">
    <property type="term" value="F:DNA binding"/>
    <property type="evidence" value="ECO:0007669"/>
    <property type="project" value="UniProtKB-KW"/>
</dbReference>
<dbReference type="InterPro" id="IPR000212">
    <property type="entry name" value="DNA_helicase_UvrD/REP"/>
</dbReference>
<dbReference type="Proteomes" id="UP000012092">
    <property type="component" value="Unassembled WGS sequence"/>
</dbReference>
<reference evidence="9 10" key="1">
    <citation type="submission" date="2013-01" db="EMBL/GenBank/DDBJ databases">
        <authorList>
            <person name="Harkins D.M."/>
            <person name="Durkin A.S."/>
            <person name="Brinkac L.M."/>
            <person name="Haft D.H."/>
            <person name="Selengut J.D."/>
            <person name="Sanka R."/>
            <person name="DePew J."/>
            <person name="Purushe J."/>
            <person name="Picardeau M."/>
            <person name="Werts C."/>
            <person name="Goarant C."/>
            <person name="Vinetz J.M."/>
            <person name="Sutton G.G."/>
            <person name="Nierman W.C."/>
            <person name="Fouts D.E."/>
        </authorList>
    </citation>
    <scope>NUCLEOTIDE SEQUENCE [LARGE SCALE GENOMIC DNA]</scope>
    <source>
        <strain evidence="9 10">Verdun HP</strain>
    </source>
</reference>
<dbReference type="Gene3D" id="1.10.10.160">
    <property type="match status" value="1"/>
</dbReference>
<evidence type="ECO:0000256" key="3">
    <source>
        <dbReference type="ARBA" id="ARBA00022806"/>
    </source>
</evidence>
<evidence type="ECO:0000256" key="1">
    <source>
        <dbReference type="ARBA" id="ARBA00022741"/>
    </source>
</evidence>
<dbReference type="Pfam" id="PF00580">
    <property type="entry name" value="UvrD-helicase"/>
    <property type="match status" value="1"/>
</dbReference>
<dbReference type="InterPro" id="IPR013986">
    <property type="entry name" value="DExx_box_DNA_helicase_dom_sf"/>
</dbReference>
<dbReference type="GO" id="GO:0000725">
    <property type="term" value="P:recombinational repair"/>
    <property type="evidence" value="ECO:0007669"/>
    <property type="project" value="TreeGrafter"/>
</dbReference>
<feature type="domain" description="UvrD-like helicase ATP-binding" evidence="8">
    <location>
        <begin position="5"/>
        <end position="190"/>
    </location>
</feature>
<evidence type="ECO:0000313" key="9">
    <source>
        <dbReference type="EMBL" id="EMO03931.1"/>
    </source>
</evidence>
<dbReference type="PANTHER" id="PTHR11070">
    <property type="entry name" value="UVRD / RECB / PCRA DNA HELICASE FAMILY MEMBER"/>
    <property type="match status" value="1"/>
</dbReference>
<dbReference type="PANTHER" id="PTHR11070:SF2">
    <property type="entry name" value="ATP-DEPENDENT DNA HELICASE SRS2"/>
    <property type="match status" value="1"/>
</dbReference>
<dbReference type="InterPro" id="IPR027417">
    <property type="entry name" value="P-loop_NTPase"/>
</dbReference>
<dbReference type="InterPro" id="IPR014016">
    <property type="entry name" value="UvrD-like_ATP-bd"/>
</dbReference>
<keyword evidence="5" id="KW-0238">DNA-binding</keyword>
<evidence type="ECO:0000256" key="2">
    <source>
        <dbReference type="ARBA" id="ARBA00022801"/>
    </source>
</evidence>
<dbReference type="SUPFAM" id="SSF52540">
    <property type="entry name" value="P-loop containing nucleoside triphosphate hydrolases"/>
    <property type="match status" value="1"/>
</dbReference>
<name>M6RDZ6_LEPIR</name>